<dbReference type="InterPro" id="IPR012341">
    <property type="entry name" value="6hp_glycosidase-like_sf"/>
</dbReference>
<evidence type="ECO:0000256" key="1">
    <source>
        <dbReference type="ARBA" id="ARBA00000966"/>
    </source>
</evidence>
<accession>A0A4S8IQX7</accession>
<comment type="catalytic activity">
    <reaction evidence="1">
        <text>Endohydrolysis of (1-&gt;4)-beta-D-glucosidic linkages in cellulose, lichenin and cereal beta-D-glucans.</text>
        <dbReference type="EC" id="3.2.1.4"/>
    </reaction>
</comment>
<reference evidence="10 11" key="1">
    <citation type="journal article" date="2019" name="Nat. Plants">
        <title>Genome sequencing of Musa balbisiana reveals subgenome evolution and function divergence in polyploid bananas.</title>
        <authorList>
            <person name="Yao X."/>
        </authorList>
    </citation>
    <scope>NUCLEOTIDE SEQUENCE [LARGE SCALE GENOMIC DNA]</scope>
    <source>
        <strain evidence="11">cv. DH-PKW</strain>
        <tissue evidence="10">Leaves</tissue>
    </source>
</reference>
<keyword evidence="11" id="KW-1185">Reference proteome</keyword>
<evidence type="ECO:0000256" key="8">
    <source>
        <dbReference type="ARBA" id="ARBA00023326"/>
    </source>
</evidence>
<sequence length="185" mass="20396">MWLFRATGNETYLDILSSENNGGVRSMFSWDDKFFGVQLLVSKNDNPWAAYKENVDIFVCSVMQKAGDTNVPMSPGGMLWFQPWGNTQYITSSMLVLSIYADYLKAAGATLECLGGNVRPKDLISFVTSQVDYILSANPKNLSYMVGFGSSYPVQVHHRSASIVSIKSNLKSIGCKSPSPPAMRL</sequence>
<evidence type="ECO:0000256" key="2">
    <source>
        <dbReference type="ARBA" id="ARBA00007072"/>
    </source>
</evidence>
<protein>
    <recommendedName>
        <fullName evidence="3">cellulase</fullName>
        <ecNumber evidence="3">3.2.1.4</ecNumber>
    </recommendedName>
</protein>
<dbReference type="PANTHER" id="PTHR22298">
    <property type="entry name" value="ENDO-1,4-BETA-GLUCANASE"/>
    <property type="match status" value="1"/>
</dbReference>
<evidence type="ECO:0000313" key="11">
    <source>
        <dbReference type="Proteomes" id="UP000317650"/>
    </source>
</evidence>
<name>A0A4S8IQX7_MUSBA</name>
<evidence type="ECO:0000256" key="7">
    <source>
        <dbReference type="ARBA" id="ARBA00023295"/>
    </source>
</evidence>
<dbReference type="SUPFAM" id="SSF48208">
    <property type="entry name" value="Six-hairpin glycosidases"/>
    <property type="match status" value="1"/>
</dbReference>
<gene>
    <name evidence="10" type="ORF">C4D60_Mb06t16220</name>
</gene>
<keyword evidence="8" id="KW-0624">Polysaccharide degradation</keyword>
<keyword evidence="5" id="KW-0136">Cellulose degradation</keyword>
<comment type="similarity">
    <text evidence="2">Belongs to the glycosyl hydrolase 9 (cellulase E) family.</text>
</comment>
<comment type="caution">
    <text evidence="10">The sequence shown here is derived from an EMBL/GenBank/DDBJ whole genome shotgun (WGS) entry which is preliminary data.</text>
</comment>
<keyword evidence="7" id="KW-0326">Glycosidase</keyword>
<evidence type="ECO:0000259" key="9">
    <source>
        <dbReference type="Pfam" id="PF00759"/>
    </source>
</evidence>
<dbReference type="Proteomes" id="UP000317650">
    <property type="component" value="Chromosome 6"/>
</dbReference>
<evidence type="ECO:0000256" key="4">
    <source>
        <dbReference type="ARBA" id="ARBA00022801"/>
    </source>
</evidence>
<dbReference type="Pfam" id="PF00759">
    <property type="entry name" value="Glyco_hydro_9"/>
    <property type="match status" value="1"/>
</dbReference>
<dbReference type="EC" id="3.2.1.4" evidence="3"/>
<dbReference type="GO" id="GO:0030245">
    <property type="term" value="P:cellulose catabolic process"/>
    <property type="evidence" value="ECO:0007669"/>
    <property type="project" value="UniProtKB-KW"/>
</dbReference>
<evidence type="ECO:0000256" key="5">
    <source>
        <dbReference type="ARBA" id="ARBA00023001"/>
    </source>
</evidence>
<keyword evidence="4" id="KW-0378">Hydrolase</keyword>
<dbReference type="InterPro" id="IPR008928">
    <property type="entry name" value="6-hairpin_glycosidase_sf"/>
</dbReference>
<feature type="domain" description="Glycoside hydrolase family 9" evidence="9">
    <location>
        <begin position="1"/>
        <end position="171"/>
    </location>
</feature>
<dbReference type="EMBL" id="PYDT01000009">
    <property type="protein sequence ID" value="THU50072.1"/>
    <property type="molecule type" value="Genomic_DNA"/>
</dbReference>
<dbReference type="GO" id="GO:0008810">
    <property type="term" value="F:cellulase activity"/>
    <property type="evidence" value="ECO:0007669"/>
    <property type="project" value="UniProtKB-EC"/>
</dbReference>
<evidence type="ECO:0000313" key="10">
    <source>
        <dbReference type="EMBL" id="THU50072.1"/>
    </source>
</evidence>
<dbReference type="AlphaFoldDB" id="A0A4S8IQX7"/>
<evidence type="ECO:0000256" key="3">
    <source>
        <dbReference type="ARBA" id="ARBA00012601"/>
    </source>
</evidence>
<proteinExistence type="inferred from homology"/>
<organism evidence="10 11">
    <name type="scientific">Musa balbisiana</name>
    <name type="common">Banana</name>
    <dbReference type="NCBI Taxonomy" id="52838"/>
    <lineage>
        <taxon>Eukaryota</taxon>
        <taxon>Viridiplantae</taxon>
        <taxon>Streptophyta</taxon>
        <taxon>Embryophyta</taxon>
        <taxon>Tracheophyta</taxon>
        <taxon>Spermatophyta</taxon>
        <taxon>Magnoliopsida</taxon>
        <taxon>Liliopsida</taxon>
        <taxon>Zingiberales</taxon>
        <taxon>Musaceae</taxon>
        <taxon>Musa</taxon>
    </lineage>
</organism>
<dbReference type="Gene3D" id="1.50.10.10">
    <property type="match status" value="1"/>
</dbReference>
<keyword evidence="6" id="KW-0119">Carbohydrate metabolism</keyword>
<dbReference type="InterPro" id="IPR001701">
    <property type="entry name" value="Glyco_hydro_9"/>
</dbReference>
<dbReference type="STRING" id="52838.A0A4S8IQX7"/>
<evidence type="ECO:0000256" key="6">
    <source>
        <dbReference type="ARBA" id="ARBA00023277"/>
    </source>
</evidence>